<sequence length="240" mass="29182">MNTKQKKKKVIRFIRDMLPRVYKIIFGLFYMSLFWVFFLLVFFAVAYKHKMMDKDFPLKDIFIKYYLLSVLLCLSNILNQNYSQSSIRFSKYDLTTILLIHVSIITELMMDKHSFDFRYNLDLKSKILYAILKFVIHLCISIRYNNCNFIKKKVSFIIFFKFCCIVYVLIVSESIFEKKFFLFDKEFFLYKFTSYIFVILSTFIYLIRKNGFKQSLLLSIYHLIFLFSLEMKNINVLYNH</sequence>
<dbReference type="VEuPathDB" id="MicrosporidiaDB:CWI38_0186p0020"/>
<feature type="transmembrane region" description="Helical" evidence="1">
    <location>
        <begin position="127"/>
        <end position="144"/>
    </location>
</feature>
<keyword evidence="1" id="KW-0812">Transmembrane</keyword>
<keyword evidence="1" id="KW-0472">Membrane</keyword>
<dbReference type="EMBL" id="PITK01000186">
    <property type="protein sequence ID" value="TBU19851.1"/>
    <property type="molecule type" value="Genomic_DNA"/>
</dbReference>
<gene>
    <name evidence="2" type="ORF">CWI38_0186p0020</name>
</gene>
<evidence type="ECO:0000313" key="3">
    <source>
        <dbReference type="Proteomes" id="UP000292282"/>
    </source>
</evidence>
<dbReference type="AlphaFoldDB" id="A0A4Q9M2R8"/>
<protein>
    <submittedName>
        <fullName evidence="2">Uncharacterized protein</fullName>
    </submittedName>
</protein>
<proteinExistence type="predicted"/>
<feature type="transmembrane region" description="Helical" evidence="1">
    <location>
        <begin position="188"/>
        <end position="207"/>
    </location>
</feature>
<keyword evidence="3" id="KW-1185">Reference proteome</keyword>
<keyword evidence="1" id="KW-1133">Transmembrane helix</keyword>
<feature type="transmembrane region" description="Helical" evidence="1">
    <location>
        <begin position="65"/>
        <end position="82"/>
    </location>
</feature>
<name>A0A4Q9M2R8_9MICR</name>
<feature type="transmembrane region" description="Helical" evidence="1">
    <location>
        <begin position="21"/>
        <end position="45"/>
    </location>
</feature>
<comment type="caution">
    <text evidence="2">The sequence shown here is derived from an EMBL/GenBank/DDBJ whole genome shotgun (WGS) entry which is preliminary data.</text>
</comment>
<reference evidence="2 3" key="1">
    <citation type="submission" date="2017-12" db="EMBL/GenBank/DDBJ databases">
        <authorList>
            <person name="Pombert J.-F."/>
            <person name="Haag K.L."/>
            <person name="Ebert D."/>
        </authorList>
    </citation>
    <scope>NUCLEOTIDE SEQUENCE [LARGE SCALE GENOMIC DNA]</scope>
    <source>
        <strain evidence="2">IL-G-3</strain>
    </source>
</reference>
<accession>A0A4Q9M2R8</accession>
<dbReference type="Proteomes" id="UP000292282">
    <property type="component" value="Unassembled WGS sequence"/>
</dbReference>
<organism evidence="2 3">
    <name type="scientific">Hamiltosporidium tvaerminnensis</name>
    <dbReference type="NCBI Taxonomy" id="1176355"/>
    <lineage>
        <taxon>Eukaryota</taxon>
        <taxon>Fungi</taxon>
        <taxon>Fungi incertae sedis</taxon>
        <taxon>Microsporidia</taxon>
        <taxon>Dubosqiidae</taxon>
        <taxon>Hamiltosporidium</taxon>
    </lineage>
</organism>
<evidence type="ECO:0000313" key="2">
    <source>
        <dbReference type="EMBL" id="TBU19851.1"/>
    </source>
</evidence>
<feature type="transmembrane region" description="Helical" evidence="1">
    <location>
        <begin position="219"/>
        <end position="238"/>
    </location>
</feature>
<feature type="transmembrane region" description="Helical" evidence="1">
    <location>
        <begin position="156"/>
        <end position="176"/>
    </location>
</feature>
<evidence type="ECO:0000256" key="1">
    <source>
        <dbReference type="SAM" id="Phobius"/>
    </source>
</evidence>